<sequence length="158" mass="17562">MKGKEWWRGQGSAYLDVNLLSALAVARNVANEIKVAKLFDGGVRDGGRRRRQWWLANLINVRCCTDICDEARRLYRSALSNWRCIDLAMEFSRTSNGRLDSANIGLIHKVDDHQKDDKDGERKMGGGVDLNGDGGGGLGRFYGWSSSRNVRICRASGG</sequence>
<gene>
    <name evidence="1" type="ORF">Fot_12240</name>
</gene>
<comment type="caution">
    <text evidence="1">The sequence shown here is derived from an EMBL/GenBank/DDBJ whole genome shotgun (WGS) entry which is preliminary data.</text>
</comment>
<proteinExistence type="predicted"/>
<reference evidence="2" key="1">
    <citation type="submission" date="2024-07" db="EMBL/GenBank/DDBJ databases">
        <title>Two chromosome-level genome assemblies of Korean endemic species Abeliophyllum distichum and Forsythia ovata (Oleaceae).</title>
        <authorList>
            <person name="Jang H."/>
        </authorList>
    </citation>
    <scope>NUCLEOTIDE SEQUENCE [LARGE SCALE GENOMIC DNA]</scope>
</reference>
<dbReference type="EMBL" id="JBFOLJ010000003">
    <property type="protein sequence ID" value="KAL2550710.1"/>
    <property type="molecule type" value="Genomic_DNA"/>
</dbReference>
<keyword evidence="2" id="KW-1185">Reference proteome</keyword>
<name>A0ABD1WLZ6_9LAMI</name>
<organism evidence="1 2">
    <name type="scientific">Forsythia ovata</name>
    <dbReference type="NCBI Taxonomy" id="205694"/>
    <lineage>
        <taxon>Eukaryota</taxon>
        <taxon>Viridiplantae</taxon>
        <taxon>Streptophyta</taxon>
        <taxon>Embryophyta</taxon>
        <taxon>Tracheophyta</taxon>
        <taxon>Spermatophyta</taxon>
        <taxon>Magnoliopsida</taxon>
        <taxon>eudicotyledons</taxon>
        <taxon>Gunneridae</taxon>
        <taxon>Pentapetalae</taxon>
        <taxon>asterids</taxon>
        <taxon>lamiids</taxon>
        <taxon>Lamiales</taxon>
        <taxon>Oleaceae</taxon>
        <taxon>Forsythieae</taxon>
        <taxon>Forsythia</taxon>
    </lineage>
</organism>
<dbReference type="Proteomes" id="UP001604277">
    <property type="component" value="Unassembled WGS sequence"/>
</dbReference>
<accession>A0ABD1WLZ6</accession>
<evidence type="ECO:0000313" key="2">
    <source>
        <dbReference type="Proteomes" id="UP001604277"/>
    </source>
</evidence>
<protein>
    <submittedName>
        <fullName evidence="1">Uncharacterized protein</fullName>
    </submittedName>
</protein>
<dbReference type="AlphaFoldDB" id="A0ABD1WLZ6"/>
<evidence type="ECO:0000313" key="1">
    <source>
        <dbReference type="EMBL" id="KAL2550710.1"/>
    </source>
</evidence>